<protein>
    <recommendedName>
        <fullName evidence="1">Putative membrane protein insertion efficiency factor</fullName>
    </recommendedName>
</protein>
<dbReference type="InterPro" id="IPR002696">
    <property type="entry name" value="Membr_insert_effic_factor_YidD"/>
</dbReference>
<dbReference type="RefSeq" id="WP_188789614.1">
    <property type="nucleotide sequence ID" value="NZ_BMJV01000002.1"/>
</dbReference>
<comment type="similarity">
    <text evidence="1">Belongs to the UPF0161 family.</text>
</comment>
<organism evidence="2 3">
    <name type="scientific">Salipiger pallidus</name>
    <dbReference type="NCBI Taxonomy" id="1775170"/>
    <lineage>
        <taxon>Bacteria</taxon>
        <taxon>Pseudomonadati</taxon>
        <taxon>Pseudomonadota</taxon>
        <taxon>Alphaproteobacteria</taxon>
        <taxon>Rhodobacterales</taxon>
        <taxon>Roseobacteraceae</taxon>
        <taxon>Salipiger</taxon>
    </lineage>
</organism>
<reference evidence="2" key="1">
    <citation type="journal article" date="2014" name="Int. J. Syst. Evol. Microbiol.">
        <title>Complete genome sequence of Corynebacterium casei LMG S-19264T (=DSM 44701T), isolated from a smear-ripened cheese.</title>
        <authorList>
            <consortium name="US DOE Joint Genome Institute (JGI-PGF)"/>
            <person name="Walter F."/>
            <person name="Albersmeier A."/>
            <person name="Kalinowski J."/>
            <person name="Ruckert C."/>
        </authorList>
    </citation>
    <scope>NUCLEOTIDE SEQUENCE</scope>
    <source>
        <strain evidence="2">CGMCC 1.15762</strain>
    </source>
</reference>
<dbReference type="AlphaFoldDB" id="A0A8J2ZJ22"/>
<evidence type="ECO:0000313" key="2">
    <source>
        <dbReference type="EMBL" id="GGG68934.1"/>
    </source>
</evidence>
<dbReference type="NCBIfam" id="TIGR00278">
    <property type="entry name" value="membrane protein insertion efficiency factor YidD"/>
    <property type="match status" value="1"/>
</dbReference>
<dbReference type="Proteomes" id="UP000617145">
    <property type="component" value="Unassembled WGS sequence"/>
</dbReference>
<dbReference type="GO" id="GO:0005886">
    <property type="term" value="C:plasma membrane"/>
    <property type="evidence" value="ECO:0007669"/>
    <property type="project" value="UniProtKB-SubCell"/>
</dbReference>
<dbReference type="EMBL" id="BMJV01000002">
    <property type="protein sequence ID" value="GGG68934.1"/>
    <property type="molecule type" value="Genomic_DNA"/>
</dbReference>
<accession>A0A8J2ZJ22</accession>
<sequence length="81" mass="9039">MNIAARIFALPVKAYRLLWSPWVGHSCRFQPTCSVYALEALEKHGALRGGWLATRRILRCHPWGGSGIDNVPDPKGPARRS</sequence>
<proteinExistence type="inferred from homology"/>
<dbReference type="Pfam" id="PF01809">
    <property type="entry name" value="YidD"/>
    <property type="match status" value="1"/>
</dbReference>
<keyword evidence="1" id="KW-0472">Membrane</keyword>
<gene>
    <name evidence="2" type="ORF">GCM10011415_15290</name>
</gene>
<dbReference type="PANTHER" id="PTHR33383:SF1">
    <property type="entry name" value="MEMBRANE PROTEIN INSERTION EFFICIENCY FACTOR-RELATED"/>
    <property type="match status" value="1"/>
</dbReference>
<comment type="caution">
    <text evidence="2">The sequence shown here is derived from an EMBL/GenBank/DDBJ whole genome shotgun (WGS) entry which is preliminary data.</text>
</comment>
<name>A0A8J2ZJ22_9RHOB</name>
<comment type="function">
    <text evidence="1">Could be involved in insertion of integral membrane proteins into the membrane.</text>
</comment>
<comment type="subcellular location">
    <subcellularLocation>
        <location evidence="1">Cell membrane</location>
        <topology evidence="1">Peripheral membrane protein</topology>
        <orientation evidence="1">Cytoplasmic side</orientation>
    </subcellularLocation>
</comment>
<evidence type="ECO:0000313" key="3">
    <source>
        <dbReference type="Proteomes" id="UP000617145"/>
    </source>
</evidence>
<dbReference type="HAMAP" id="MF_00386">
    <property type="entry name" value="UPF0161_YidD"/>
    <property type="match status" value="1"/>
</dbReference>
<dbReference type="PANTHER" id="PTHR33383">
    <property type="entry name" value="MEMBRANE PROTEIN INSERTION EFFICIENCY FACTOR-RELATED"/>
    <property type="match status" value="1"/>
</dbReference>
<evidence type="ECO:0000256" key="1">
    <source>
        <dbReference type="HAMAP-Rule" id="MF_00386"/>
    </source>
</evidence>
<keyword evidence="1" id="KW-1003">Cell membrane</keyword>
<keyword evidence="3" id="KW-1185">Reference proteome</keyword>
<reference evidence="2" key="2">
    <citation type="submission" date="2020-09" db="EMBL/GenBank/DDBJ databases">
        <authorList>
            <person name="Sun Q."/>
            <person name="Zhou Y."/>
        </authorList>
    </citation>
    <scope>NUCLEOTIDE SEQUENCE</scope>
    <source>
        <strain evidence="2">CGMCC 1.15762</strain>
    </source>
</reference>
<dbReference type="SMART" id="SM01234">
    <property type="entry name" value="Haemolytic"/>
    <property type="match status" value="1"/>
</dbReference>